<dbReference type="SMART" id="SM00530">
    <property type="entry name" value="HTH_XRE"/>
    <property type="match status" value="1"/>
</dbReference>
<geneLocation type="plasmid" evidence="2">
    <name>p2</name>
</geneLocation>
<dbReference type="Pfam" id="PF13560">
    <property type="entry name" value="HTH_31"/>
    <property type="match status" value="1"/>
</dbReference>
<evidence type="ECO:0000313" key="3">
    <source>
        <dbReference type="Proteomes" id="UP000298596"/>
    </source>
</evidence>
<dbReference type="InterPro" id="IPR010982">
    <property type="entry name" value="Lambda_DNA-bd_dom_sf"/>
</dbReference>
<name>A0A4D8Q9P8_AZOBR</name>
<organism evidence="2 3">
    <name type="scientific">Azospirillum brasilense</name>
    <dbReference type="NCBI Taxonomy" id="192"/>
    <lineage>
        <taxon>Bacteria</taxon>
        <taxon>Pseudomonadati</taxon>
        <taxon>Pseudomonadota</taxon>
        <taxon>Alphaproteobacteria</taxon>
        <taxon>Rhodospirillales</taxon>
        <taxon>Azospirillaceae</taxon>
        <taxon>Azospirillum</taxon>
    </lineage>
</organism>
<dbReference type="EMBL" id="CP032332">
    <property type="protein sequence ID" value="QCO05466.1"/>
    <property type="molecule type" value="Genomic_DNA"/>
</dbReference>
<feature type="domain" description="HTH cro/C1-type" evidence="1">
    <location>
        <begin position="14"/>
        <end position="67"/>
    </location>
</feature>
<dbReference type="CDD" id="cd00093">
    <property type="entry name" value="HTH_XRE"/>
    <property type="match status" value="1"/>
</dbReference>
<dbReference type="Proteomes" id="UP000298596">
    <property type="component" value="Plasmid p2"/>
</dbReference>
<dbReference type="Gene3D" id="1.10.260.40">
    <property type="entry name" value="lambda repressor-like DNA-binding domains"/>
    <property type="match status" value="1"/>
</dbReference>
<accession>A0A4D8Q9P8</accession>
<dbReference type="InterPro" id="IPR001387">
    <property type="entry name" value="Cro/C1-type_HTH"/>
</dbReference>
<gene>
    <name evidence="2" type="ORF">D3867_26335</name>
</gene>
<dbReference type="AlphaFoldDB" id="A0A4D8Q9P8"/>
<reference evidence="2 3" key="1">
    <citation type="submission" date="2018-09" db="EMBL/GenBank/DDBJ databases">
        <title>Whole genome based analysis of evolution and adaptive divergence in Indian and Brazilian strains of Azospirillum brasilense.</title>
        <authorList>
            <person name="Singh C."/>
            <person name="Tripathi A.K."/>
        </authorList>
    </citation>
    <scope>NUCLEOTIDE SEQUENCE [LARGE SCALE GENOMIC DNA]</scope>
    <source>
        <strain evidence="2 3">MTCC4036</strain>
        <plasmid evidence="2 3">p2</plasmid>
    </source>
</reference>
<evidence type="ECO:0000313" key="2">
    <source>
        <dbReference type="EMBL" id="QCO05466.1"/>
    </source>
</evidence>
<dbReference type="GO" id="GO:0003677">
    <property type="term" value="F:DNA binding"/>
    <property type="evidence" value="ECO:0007669"/>
    <property type="project" value="InterPro"/>
</dbReference>
<evidence type="ECO:0000259" key="1">
    <source>
        <dbReference type="PROSITE" id="PS50943"/>
    </source>
</evidence>
<keyword evidence="2" id="KW-0614">Plasmid</keyword>
<sequence>MDEREFSTAAGRRIEAARGALGYSTAEMCELIGVSRPTYSGYITGRIIAPVLRLEPLVSRGITLDYLFFGIRSGLTVALSEKLAAAEGEAEAADGQKMGRPRSAG</sequence>
<protein>
    <submittedName>
        <fullName evidence="2">XRE family transcriptional regulator</fullName>
    </submittedName>
</protein>
<dbReference type="PROSITE" id="PS50943">
    <property type="entry name" value="HTH_CROC1"/>
    <property type="match status" value="1"/>
</dbReference>
<proteinExistence type="predicted"/>
<dbReference type="SUPFAM" id="SSF47413">
    <property type="entry name" value="lambda repressor-like DNA-binding domains"/>
    <property type="match status" value="1"/>
</dbReference>